<evidence type="ECO:0000256" key="1">
    <source>
        <dbReference type="SAM" id="Phobius"/>
    </source>
</evidence>
<dbReference type="Proteomes" id="UP001301012">
    <property type="component" value="Unassembled WGS sequence"/>
</dbReference>
<keyword evidence="1" id="KW-0472">Membrane</keyword>
<proteinExistence type="predicted"/>
<feature type="transmembrane region" description="Helical" evidence="1">
    <location>
        <begin position="6"/>
        <end position="24"/>
    </location>
</feature>
<accession>A0ABT7E992</accession>
<keyword evidence="3" id="KW-1185">Reference proteome</keyword>
<evidence type="ECO:0000313" key="3">
    <source>
        <dbReference type="Proteomes" id="UP001301012"/>
    </source>
</evidence>
<feature type="transmembrane region" description="Helical" evidence="1">
    <location>
        <begin position="31"/>
        <end position="51"/>
    </location>
</feature>
<dbReference type="RefSeq" id="WP_284131524.1">
    <property type="nucleotide sequence ID" value="NZ_JASKYM010000001.1"/>
</dbReference>
<comment type="caution">
    <text evidence="2">The sequence shown here is derived from an EMBL/GenBank/DDBJ whole genome shotgun (WGS) entry which is preliminary data.</text>
</comment>
<dbReference type="EMBL" id="JASKYM010000001">
    <property type="protein sequence ID" value="MDK2562551.1"/>
    <property type="molecule type" value="Genomic_DNA"/>
</dbReference>
<feature type="transmembrane region" description="Helical" evidence="1">
    <location>
        <begin position="57"/>
        <end position="78"/>
    </location>
</feature>
<gene>
    <name evidence="2" type="ORF">QOZ84_03240</name>
</gene>
<keyword evidence="1" id="KW-0812">Transmembrane</keyword>
<protein>
    <submittedName>
        <fullName evidence="2">Uncharacterized protein</fullName>
    </submittedName>
</protein>
<keyword evidence="1" id="KW-1133">Transmembrane helix</keyword>
<name>A0ABT7E992_9FIRM</name>
<sequence>MIQKVNFLTIVILPIGFILVQTLLSKNDSKYPGLIIPILNFLFSIVGIIQTPNAKNMLSGFIMCNTTTVIALIILYICQRNIKKKNQMIKMKIQDLE</sequence>
<organism evidence="2 3">
    <name type="scientific">Romboutsia sedimentorum</name>
    <dbReference type="NCBI Taxonomy" id="1368474"/>
    <lineage>
        <taxon>Bacteria</taxon>
        <taxon>Bacillati</taxon>
        <taxon>Bacillota</taxon>
        <taxon>Clostridia</taxon>
        <taxon>Peptostreptococcales</taxon>
        <taxon>Peptostreptococcaceae</taxon>
        <taxon>Romboutsia</taxon>
    </lineage>
</organism>
<reference evidence="2 3" key="1">
    <citation type="submission" date="2023-05" db="EMBL/GenBank/DDBJ databases">
        <title>Rombocin, a short stable natural nisin variant, displays selective antimicrobial activity against Listeria monocytogenes and employs dual mode of action to kill target bacterial strains.</title>
        <authorList>
            <person name="Wambui J."/>
            <person name="Stephan R."/>
            <person name="Kuipers O.P."/>
        </authorList>
    </citation>
    <scope>NUCLEOTIDE SEQUENCE [LARGE SCALE GENOMIC DNA]</scope>
    <source>
        <strain evidence="2 3">RC002</strain>
    </source>
</reference>
<evidence type="ECO:0000313" key="2">
    <source>
        <dbReference type="EMBL" id="MDK2562551.1"/>
    </source>
</evidence>